<gene>
    <name evidence="1" type="ORF">PROFUN_01521</name>
</gene>
<evidence type="ECO:0000313" key="1">
    <source>
        <dbReference type="EMBL" id="PRP87259.1"/>
    </source>
</evidence>
<evidence type="ECO:0000313" key="2">
    <source>
        <dbReference type="Proteomes" id="UP000241769"/>
    </source>
</evidence>
<keyword evidence="2" id="KW-1185">Reference proteome</keyword>
<sequence>MIASAMFHLTLYSGALLRQTSHTCVRCTVTLLAHFTHTTDGFGILFYCVLFALFGAAPQTRPPIFPQAADSSVSPTSKSNQLSQPRGIAFKRVEVIRFLKGRYHRTGHRASETSRSHVYCSAYIVKILHLPCVRRVSITPPRLVLFLGDSPDYPARKICFDVISTRDKYCTRAPYLEEGTVTFGNDDFGLSKEHSLTC</sequence>
<dbReference type="EMBL" id="MDYQ01000021">
    <property type="protein sequence ID" value="PRP87259.1"/>
    <property type="molecule type" value="Genomic_DNA"/>
</dbReference>
<proteinExistence type="predicted"/>
<dbReference type="AlphaFoldDB" id="A0A2P6NTF7"/>
<comment type="caution">
    <text evidence="1">The sequence shown here is derived from an EMBL/GenBank/DDBJ whole genome shotgun (WGS) entry which is preliminary data.</text>
</comment>
<dbReference type="Proteomes" id="UP000241769">
    <property type="component" value="Unassembled WGS sequence"/>
</dbReference>
<accession>A0A2P6NTF7</accession>
<dbReference type="InParanoid" id="A0A2P6NTF7"/>
<name>A0A2P6NTF7_9EUKA</name>
<protein>
    <submittedName>
        <fullName evidence="1">Uncharacterized protein</fullName>
    </submittedName>
</protein>
<organism evidence="1 2">
    <name type="scientific">Planoprotostelium fungivorum</name>
    <dbReference type="NCBI Taxonomy" id="1890364"/>
    <lineage>
        <taxon>Eukaryota</taxon>
        <taxon>Amoebozoa</taxon>
        <taxon>Evosea</taxon>
        <taxon>Variosea</taxon>
        <taxon>Cavosteliida</taxon>
        <taxon>Cavosteliaceae</taxon>
        <taxon>Planoprotostelium</taxon>
    </lineage>
</organism>
<reference evidence="1 2" key="1">
    <citation type="journal article" date="2018" name="Genome Biol. Evol.">
        <title>Multiple Roots of Fruiting Body Formation in Amoebozoa.</title>
        <authorList>
            <person name="Hillmann F."/>
            <person name="Forbes G."/>
            <person name="Novohradska S."/>
            <person name="Ferling I."/>
            <person name="Riege K."/>
            <person name="Groth M."/>
            <person name="Westermann M."/>
            <person name="Marz M."/>
            <person name="Spaller T."/>
            <person name="Winckler T."/>
            <person name="Schaap P."/>
            <person name="Glockner G."/>
        </authorList>
    </citation>
    <scope>NUCLEOTIDE SEQUENCE [LARGE SCALE GENOMIC DNA]</scope>
    <source>
        <strain evidence="1 2">Jena</strain>
    </source>
</reference>